<reference evidence="1 2" key="1">
    <citation type="journal article" date="2014" name="Syst. Appl. Microbiol.">
        <title>Genomic insights into the taxonomic status of the three subspecies of Bacillus subtilis.</title>
        <authorList>
            <person name="Yi H."/>
            <person name="Chun J."/>
            <person name="Cha C.J."/>
        </authorList>
    </citation>
    <scope>NUCLEOTIDE SEQUENCE [LARGE SCALE GENOMIC DNA]</scope>
    <source>
        <strain evidence="1 2">KCTC 13429</strain>
    </source>
</reference>
<gene>
    <name evidence="1" type="ORF">BSI_14280</name>
</gene>
<organism evidence="1 2">
    <name type="scientific">Bacillus inaquosorum KCTC 13429</name>
    <dbReference type="NCBI Taxonomy" id="1236548"/>
    <lineage>
        <taxon>Bacteria</taxon>
        <taxon>Bacillati</taxon>
        <taxon>Bacillota</taxon>
        <taxon>Bacilli</taxon>
        <taxon>Bacillales</taxon>
        <taxon>Bacillaceae</taxon>
        <taxon>Bacillus</taxon>
    </lineage>
</organism>
<protein>
    <submittedName>
        <fullName evidence="1">Aspartokinase</fullName>
    </submittedName>
</protein>
<keyword evidence="2" id="KW-1185">Reference proteome</keyword>
<evidence type="ECO:0000313" key="1">
    <source>
        <dbReference type="EMBL" id="ELS62349.1"/>
    </source>
</evidence>
<dbReference type="EMBL" id="AMXN01000002">
    <property type="protein sequence ID" value="ELS62349.1"/>
    <property type="molecule type" value="Genomic_DNA"/>
</dbReference>
<proteinExistence type="predicted"/>
<dbReference type="Proteomes" id="UP000011182">
    <property type="component" value="Unassembled WGS sequence"/>
</dbReference>
<name>A0A9W5LKD8_9BACI</name>
<evidence type="ECO:0000313" key="2">
    <source>
        <dbReference type="Proteomes" id="UP000011182"/>
    </source>
</evidence>
<accession>A0A9W5LKD8</accession>
<comment type="caution">
    <text evidence="1">The sequence shown here is derived from an EMBL/GenBank/DDBJ whole genome shotgun (WGS) entry which is preliminary data.</text>
</comment>
<dbReference type="AlphaFoldDB" id="A0A9W5LKD8"/>
<sequence length="43" mass="5094">MVKIEVRTSRVSLWRKMDSVKKAERGASPKQIKPHRYYLLAVH</sequence>